<evidence type="ECO:0000313" key="1">
    <source>
        <dbReference type="EMBL" id="TFK66285.1"/>
    </source>
</evidence>
<reference evidence="1 2" key="1">
    <citation type="journal article" date="2019" name="Nat. Ecol. Evol.">
        <title>Megaphylogeny resolves global patterns of mushroom evolution.</title>
        <authorList>
            <person name="Varga T."/>
            <person name="Krizsan K."/>
            <person name="Foldi C."/>
            <person name="Dima B."/>
            <person name="Sanchez-Garcia M."/>
            <person name="Sanchez-Ramirez S."/>
            <person name="Szollosi G.J."/>
            <person name="Szarkandi J.G."/>
            <person name="Papp V."/>
            <person name="Albert L."/>
            <person name="Andreopoulos W."/>
            <person name="Angelini C."/>
            <person name="Antonin V."/>
            <person name="Barry K.W."/>
            <person name="Bougher N.L."/>
            <person name="Buchanan P."/>
            <person name="Buyck B."/>
            <person name="Bense V."/>
            <person name="Catcheside P."/>
            <person name="Chovatia M."/>
            <person name="Cooper J."/>
            <person name="Damon W."/>
            <person name="Desjardin D."/>
            <person name="Finy P."/>
            <person name="Geml J."/>
            <person name="Haridas S."/>
            <person name="Hughes K."/>
            <person name="Justo A."/>
            <person name="Karasinski D."/>
            <person name="Kautmanova I."/>
            <person name="Kiss B."/>
            <person name="Kocsube S."/>
            <person name="Kotiranta H."/>
            <person name="LaButti K.M."/>
            <person name="Lechner B.E."/>
            <person name="Liimatainen K."/>
            <person name="Lipzen A."/>
            <person name="Lukacs Z."/>
            <person name="Mihaltcheva S."/>
            <person name="Morgado L.N."/>
            <person name="Niskanen T."/>
            <person name="Noordeloos M.E."/>
            <person name="Ohm R.A."/>
            <person name="Ortiz-Santana B."/>
            <person name="Ovrebo C."/>
            <person name="Racz N."/>
            <person name="Riley R."/>
            <person name="Savchenko A."/>
            <person name="Shiryaev A."/>
            <person name="Soop K."/>
            <person name="Spirin V."/>
            <person name="Szebenyi C."/>
            <person name="Tomsovsky M."/>
            <person name="Tulloss R.E."/>
            <person name="Uehling J."/>
            <person name="Grigoriev I.V."/>
            <person name="Vagvolgyi C."/>
            <person name="Papp T."/>
            <person name="Martin F.M."/>
            <person name="Miettinen O."/>
            <person name="Hibbett D.S."/>
            <person name="Nagy L.G."/>
        </authorList>
    </citation>
    <scope>NUCLEOTIDE SEQUENCE [LARGE SCALE GENOMIC DNA]</scope>
    <source>
        <strain evidence="1 2">NL-1719</strain>
    </source>
</reference>
<gene>
    <name evidence="1" type="ORF">BDN72DRAFT_844562</name>
</gene>
<proteinExistence type="predicted"/>
<dbReference type="Proteomes" id="UP000308600">
    <property type="component" value="Unassembled WGS sequence"/>
</dbReference>
<organism evidence="1 2">
    <name type="scientific">Pluteus cervinus</name>
    <dbReference type="NCBI Taxonomy" id="181527"/>
    <lineage>
        <taxon>Eukaryota</taxon>
        <taxon>Fungi</taxon>
        <taxon>Dikarya</taxon>
        <taxon>Basidiomycota</taxon>
        <taxon>Agaricomycotina</taxon>
        <taxon>Agaricomycetes</taxon>
        <taxon>Agaricomycetidae</taxon>
        <taxon>Agaricales</taxon>
        <taxon>Pluteineae</taxon>
        <taxon>Pluteaceae</taxon>
        <taxon>Pluteus</taxon>
    </lineage>
</organism>
<keyword evidence="2" id="KW-1185">Reference proteome</keyword>
<name>A0ACD3AKS4_9AGAR</name>
<sequence length="622" mass="67416">MPRTLSDPESVDSSLYSSPDPRRVVVERRRARIGCILLLPALLFIFLSAGLGAFLLLWLIVIHDTPGPVLKSAWEQGAFIVNEGTKVSEDGTETANPLGLTISTVTTNIVSISAPFLVGLAGYCVAGMWLRGQEKDVDDDSDLPTPLQYGLLVKLSSAPGLNSIYAGIRYLYLKKPRSVAAPRFISMAFALGVIIYLVTHLISIADISIHYTTSAVVQNTTKAFIPDTDKSLYGVAYNDTSTNFLLEPSIQKLGLLIAANASSSTPAHLSVISLHDEEDLAVVVPFGVDPQLLWTGPSFGMRATCSNITPQCLGNSSGTYINYNCSDAGYPSFPTISNPNQGDTPINTLVPGSVMYFDNNGTNPNTVIMEFNWPILIPNIDCPNTFATFCQRGVGTGFASCEVEVFNLTIHHHGNGTYALADPPEPSNSEITQLLMLPLIYRTTFPQLHMNLLPHIVSETDDTNIMAAVNQELTRTTLAAFAGVLVNVPAQNFFKFESSLVSRYSVVPVLAYVSLLLIYSLLVVGIFVWASSIRTRRVVSADGKTMSPMLALAQAHLTDPMVIIPSILNSQIQSGSRLAEMVDPMELFVEDENTTRLVVGVNDGSESELARSGPAFCVRERK</sequence>
<accession>A0ACD3AKS4</accession>
<protein>
    <submittedName>
        <fullName evidence="1">Uncharacterized protein</fullName>
    </submittedName>
</protein>
<dbReference type="EMBL" id="ML208410">
    <property type="protein sequence ID" value="TFK66285.1"/>
    <property type="molecule type" value="Genomic_DNA"/>
</dbReference>
<evidence type="ECO:0000313" key="2">
    <source>
        <dbReference type="Proteomes" id="UP000308600"/>
    </source>
</evidence>